<dbReference type="Pfam" id="PF24883">
    <property type="entry name" value="NPHP3_N"/>
    <property type="match status" value="1"/>
</dbReference>
<reference evidence="5 6" key="1">
    <citation type="submission" date="2024-04" db="EMBL/GenBank/DDBJ databases">
        <title>Phyllosticta paracitricarpa is synonymous to the EU quarantine fungus P. citricarpa based on phylogenomic analyses.</title>
        <authorList>
            <consortium name="Lawrence Berkeley National Laboratory"/>
            <person name="Van ingen-buijs V.A."/>
            <person name="Van westerhoven A.C."/>
            <person name="Haridas S."/>
            <person name="Skiadas P."/>
            <person name="Martin F."/>
            <person name="Groenewald J.Z."/>
            <person name="Crous P.W."/>
            <person name="Seidl M.F."/>
        </authorList>
    </citation>
    <scope>NUCLEOTIDE SEQUENCE [LARGE SCALE GENOMIC DNA]</scope>
    <source>
        <strain evidence="5 6">CPC 17464</strain>
    </source>
</reference>
<dbReference type="RefSeq" id="XP_066655562.1">
    <property type="nucleotide sequence ID" value="XM_066804037.1"/>
</dbReference>
<evidence type="ECO:0000256" key="2">
    <source>
        <dbReference type="SAM" id="MobiDB-lite"/>
    </source>
</evidence>
<evidence type="ECO:0000259" key="3">
    <source>
        <dbReference type="Pfam" id="PF24883"/>
    </source>
</evidence>
<dbReference type="InterPro" id="IPR056693">
    <property type="entry name" value="DUF7791"/>
</dbReference>
<proteinExistence type="predicted"/>
<dbReference type="SUPFAM" id="SSF52540">
    <property type="entry name" value="P-loop containing nucleoside triphosphate hydrolases"/>
    <property type="match status" value="1"/>
</dbReference>
<dbReference type="EMBL" id="JBBPEH010000006">
    <property type="protein sequence ID" value="KAK7537411.1"/>
    <property type="molecule type" value="Genomic_DNA"/>
</dbReference>
<evidence type="ECO:0000313" key="6">
    <source>
        <dbReference type="Proteomes" id="UP001360953"/>
    </source>
</evidence>
<protein>
    <recommendedName>
        <fullName evidence="7">NACHT domain-containing protein</fullName>
    </recommendedName>
</protein>
<gene>
    <name evidence="5" type="ORF">J3D65DRAFT_697006</name>
</gene>
<keyword evidence="6" id="KW-1185">Reference proteome</keyword>
<feature type="domain" description="Nephrocystin 3-like N-terminal" evidence="3">
    <location>
        <begin position="249"/>
        <end position="422"/>
    </location>
</feature>
<evidence type="ECO:0000256" key="1">
    <source>
        <dbReference type="ARBA" id="ARBA00022737"/>
    </source>
</evidence>
<dbReference type="Pfam" id="PF25053">
    <property type="entry name" value="DUF7791"/>
    <property type="match status" value="1"/>
</dbReference>
<dbReference type="Gene3D" id="3.40.50.300">
    <property type="entry name" value="P-loop containing nucleotide triphosphate hydrolases"/>
    <property type="match status" value="1"/>
</dbReference>
<name>A0ABR1LQF3_9PEZI</name>
<dbReference type="InterPro" id="IPR056884">
    <property type="entry name" value="NPHP3-like_N"/>
</dbReference>
<feature type="compositionally biased region" description="Basic and acidic residues" evidence="2">
    <location>
        <begin position="960"/>
        <end position="971"/>
    </location>
</feature>
<dbReference type="PANTHER" id="PTHR10039">
    <property type="entry name" value="AMELOGENIN"/>
    <property type="match status" value="1"/>
</dbReference>
<accession>A0ABR1LQF3</accession>
<keyword evidence="1" id="KW-0677">Repeat</keyword>
<dbReference type="InterPro" id="IPR027417">
    <property type="entry name" value="P-loop_NTPase"/>
</dbReference>
<sequence length="984" mass="113242">MIPIDVLSLTANIIQVVDFALRVSKQLKEQYRSADGMVKENTHEGRPIGDGISDIGQIVHDMRKQQTLLKTRLSSKTSHTEEEEDVLQISNLYDEVAESLETELRALVLPEDTTHRRRQVVRSTFRARRRKRAILEIHERLQRLQKALDSRLISMVKGDNSYLMTKLDEVAQMDRTLQADTSKQLSSTGDRIIESINAKSIDYSRIADLFIKFTKEEQEADKALQILKRLQYLEHMDRYNNVSVAHKCTFQWIFDNEKRGFPDWLEHHSGIYWISGKPGSGKSTLMKFIMDHNETIRLLESWAGDQKIAVASHYFWTSGSSMQRSREGFLRSTVFQILRQHPVLIPKIFPRLWLDRDERELGNISPKMLEAALCKIVDETERPKICLFIDGLDEYDCTQDEITGLLKRFEDVPSVKLCVSSRPWEKFEHAFHTSTKCRVHELTEDDIRKFTRDTIAESPDLMALMGTMFDEMTDHIVQNSSGVFLWVFLVVRMLLSAPAEGANFKDLWTKVNSYPTELEALFDRIYKSIRREHRRDTARMLKICLKSETPPTLATFQVLDKEDDPEYVFRNTFHQVSRSEIDDWKNSLEKRINARCKDFLHVTEKDLIEGAEVSVYRVEFLHRTVRDYLLDEVMPEYLEKELGGIFDANLVNAKGSLMVLKCLDLPRLLRSEDKNTMKYLDGSLDSVLRPARSYEEQWARPLTRLIDEVDHLFSSSMSSHISAQDQHWSNLVSIPCRLFKAADILDVASLFALDWYVLEKLQGRHVQSKASFSVLMCTLLHCFGPETRIDYRMLVVEVLRHQADVNETVPGMALTLWEMFLNELRCHSASPYVWIDSVVIGDITTMLLIAGADPYLVLQRQDPGFSFHLPGDPKTIDEVVRSTLPSQTTKILPVLEQKRRERASLSSRTLSDPGEESRPTPRATTDSPAPTTPQQSPLAKMLSAWNPFNLWPTAPTQQRMLEDKPTEHEEASASQGSSRVVTDA</sequence>
<evidence type="ECO:0000259" key="4">
    <source>
        <dbReference type="Pfam" id="PF25053"/>
    </source>
</evidence>
<feature type="compositionally biased region" description="Polar residues" evidence="2">
    <location>
        <begin position="972"/>
        <end position="984"/>
    </location>
</feature>
<evidence type="ECO:0008006" key="7">
    <source>
        <dbReference type="Google" id="ProtNLM"/>
    </source>
</evidence>
<dbReference type="GeneID" id="92036943"/>
<dbReference type="Proteomes" id="UP001360953">
    <property type="component" value="Unassembled WGS sequence"/>
</dbReference>
<comment type="caution">
    <text evidence="5">The sequence shown here is derived from an EMBL/GenBank/DDBJ whole genome shotgun (WGS) entry which is preliminary data.</text>
</comment>
<feature type="domain" description="DUF7791" evidence="4">
    <location>
        <begin position="528"/>
        <end position="666"/>
    </location>
</feature>
<dbReference type="PANTHER" id="PTHR10039:SF5">
    <property type="entry name" value="NACHT DOMAIN-CONTAINING PROTEIN"/>
    <property type="match status" value="1"/>
</dbReference>
<feature type="compositionally biased region" description="Polar residues" evidence="2">
    <location>
        <begin position="922"/>
        <end position="937"/>
    </location>
</feature>
<feature type="region of interest" description="Disordered" evidence="2">
    <location>
        <begin position="893"/>
        <end position="984"/>
    </location>
</feature>
<evidence type="ECO:0000313" key="5">
    <source>
        <dbReference type="EMBL" id="KAK7537411.1"/>
    </source>
</evidence>
<organism evidence="5 6">
    <name type="scientific">Phyllosticta citribraziliensis</name>
    <dbReference type="NCBI Taxonomy" id="989973"/>
    <lineage>
        <taxon>Eukaryota</taxon>
        <taxon>Fungi</taxon>
        <taxon>Dikarya</taxon>
        <taxon>Ascomycota</taxon>
        <taxon>Pezizomycotina</taxon>
        <taxon>Dothideomycetes</taxon>
        <taxon>Dothideomycetes incertae sedis</taxon>
        <taxon>Botryosphaeriales</taxon>
        <taxon>Phyllostictaceae</taxon>
        <taxon>Phyllosticta</taxon>
    </lineage>
</organism>